<comment type="caution">
    <text evidence="1">The sequence shown here is derived from an EMBL/GenBank/DDBJ whole genome shotgun (WGS) entry which is preliminary data.</text>
</comment>
<sequence>MVRTYERRLVQSELNSFHDNSTQLENKSEVIGNPWNQKHVWTGLYVCQVRCNISFSIRDLAETMLKSSMKALSQLKKVESHEKIFGCPLFSANRTQRVVTVIARG</sequence>
<organism evidence="1 2">
    <name type="scientific">Durusdinium trenchii</name>
    <dbReference type="NCBI Taxonomy" id="1381693"/>
    <lineage>
        <taxon>Eukaryota</taxon>
        <taxon>Sar</taxon>
        <taxon>Alveolata</taxon>
        <taxon>Dinophyceae</taxon>
        <taxon>Suessiales</taxon>
        <taxon>Symbiodiniaceae</taxon>
        <taxon>Durusdinium</taxon>
    </lineage>
</organism>
<keyword evidence="2" id="KW-1185">Reference proteome</keyword>
<dbReference type="Proteomes" id="UP001642484">
    <property type="component" value="Unassembled WGS sequence"/>
</dbReference>
<proteinExistence type="predicted"/>
<protein>
    <submittedName>
        <fullName evidence="1">Uncharacterized protein</fullName>
    </submittedName>
</protein>
<accession>A0ABP0P108</accession>
<evidence type="ECO:0000313" key="1">
    <source>
        <dbReference type="EMBL" id="CAK9069717.1"/>
    </source>
</evidence>
<gene>
    <name evidence="1" type="ORF">CCMP2556_LOCUS34289</name>
</gene>
<evidence type="ECO:0000313" key="2">
    <source>
        <dbReference type="Proteomes" id="UP001642484"/>
    </source>
</evidence>
<dbReference type="EMBL" id="CAXAMN010022472">
    <property type="protein sequence ID" value="CAK9069717.1"/>
    <property type="molecule type" value="Genomic_DNA"/>
</dbReference>
<reference evidence="1 2" key="1">
    <citation type="submission" date="2024-02" db="EMBL/GenBank/DDBJ databases">
        <authorList>
            <person name="Chen Y."/>
            <person name="Shah S."/>
            <person name="Dougan E. K."/>
            <person name="Thang M."/>
            <person name="Chan C."/>
        </authorList>
    </citation>
    <scope>NUCLEOTIDE SEQUENCE [LARGE SCALE GENOMIC DNA]</scope>
</reference>
<name>A0ABP0P108_9DINO</name>